<evidence type="ECO:0000313" key="3">
    <source>
        <dbReference type="Proteomes" id="UP000008080"/>
    </source>
</evidence>
<dbReference type="InterPro" id="IPR013740">
    <property type="entry name" value="Redoxin"/>
</dbReference>
<dbReference type="PANTHER" id="PTHR42852">
    <property type="entry name" value="THIOL:DISULFIDE INTERCHANGE PROTEIN DSBE"/>
    <property type="match status" value="1"/>
</dbReference>
<reference evidence="2 3" key="1">
    <citation type="journal article" date="2004" name="Science">
        <title>A predator unmasked: life cycle of Bdellovibrio bacteriovorus from a genomic perspective.</title>
        <authorList>
            <person name="Rendulic S."/>
            <person name="Jagtap P."/>
            <person name="Rosinus A."/>
            <person name="Eppinger M."/>
            <person name="Baar C."/>
            <person name="Lanz C."/>
            <person name="Keller H."/>
            <person name="Lambert C."/>
            <person name="Evans K.J."/>
            <person name="Goesmann A."/>
            <person name="Meyer F."/>
            <person name="Sockett R.E."/>
            <person name="Schuster S.C."/>
        </authorList>
    </citation>
    <scope>NUCLEOTIDE SEQUENCE [LARGE SCALE GENOMIC DNA]</scope>
    <source>
        <strain evidence="3">ATCC 15356 / DSM 50701 / NCIMB 9529 / HD100</strain>
    </source>
</reference>
<keyword evidence="3" id="KW-1185">Reference proteome</keyword>
<dbReference type="EMBL" id="BX842654">
    <property type="protein sequence ID" value="CAE80723.1"/>
    <property type="molecule type" value="Genomic_DNA"/>
</dbReference>
<dbReference type="InterPro" id="IPR013766">
    <property type="entry name" value="Thioredoxin_domain"/>
</dbReference>
<proteinExistence type="predicted"/>
<dbReference type="Proteomes" id="UP000008080">
    <property type="component" value="Chromosome"/>
</dbReference>
<dbReference type="Gene3D" id="3.40.30.10">
    <property type="entry name" value="Glutaredoxin"/>
    <property type="match status" value="1"/>
</dbReference>
<dbReference type="InterPro" id="IPR050553">
    <property type="entry name" value="Thioredoxin_ResA/DsbE_sf"/>
</dbReference>
<sequence>MSWKGSPMKQHLKAFGIVFILAAAGLWAYTQFFASKLNQAPAGYATIEAMEKEGVPNFVTKDLDGKPVELESFKGKVVILNFWASWCGPCIEEVPSLIKLIKEFKGDVQLIAVSGDSSRNDIDVFMKSFPEMKGANIHIVYDEDRSLMKQFQVARLPESLVLGTDHKLVKKVVGSIEWFNKDSVAYVQSLLAAKPAQ</sequence>
<dbReference type="AlphaFoldDB" id="Q6MJ38"/>
<dbReference type="HOGENOM" id="CLU_042529_11_4_7"/>
<dbReference type="Pfam" id="PF08534">
    <property type="entry name" value="Redoxin"/>
    <property type="match status" value="1"/>
</dbReference>
<dbReference type="InterPro" id="IPR036249">
    <property type="entry name" value="Thioredoxin-like_sf"/>
</dbReference>
<evidence type="ECO:0000313" key="2">
    <source>
        <dbReference type="EMBL" id="CAE80723.1"/>
    </source>
</evidence>
<dbReference type="eggNOG" id="COG0526">
    <property type="taxonomic scope" value="Bacteria"/>
</dbReference>
<feature type="domain" description="Thioredoxin" evidence="1">
    <location>
        <begin position="49"/>
        <end position="196"/>
    </location>
</feature>
<protein>
    <submittedName>
        <fullName evidence="2">Thiol:disulfide interchange protein tlpA</fullName>
    </submittedName>
</protein>
<dbReference type="KEGG" id="bba:Bd2948"/>
<organism evidence="2 3">
    <name type="scientific">Bdellovibrio bacteriovorus (strain ATCC 15356 / DSM 50701 / NCIMB 9529 / HD100)</name>
    <dbReference type="NCBI Taxonomy" id="264462"/>
    <lineage>
        <taxon>Bacteria</taxon>
        <taxon>Pseudomonadati</taxon>
        <taxon>Bdellovibrionota</taxon>
        <taxon>Bdellovibrionia</taxon>
        <taxon>Bdellovibrionales</taxon>
        <taxon>Pseudobdellovibrionaceae</taxon>
        <taxon>Bdellovibrio</taxon>
    </lineage>
</organism>
<dbReference type="CDD" id="cd02966">
    <property type="entry name" value="TlpA_like_family"/>
    <property type="match status" value="1"/>
</dbReference>
<gene>
    <name evidence="2" type="primary">resA</name>
    <name evidence="2" type="ordered locus">Bd2948</name>
</gene>
<accession>Q6MJ38</accession>
<dbReference type="GO" id="GO:0016491">
    <property type="term" value="F:oxidoreductase activity"/>
    <property type="evidence" value="ECO:0007669"/>
    <property type="project" value="InterPro"/>
</dbReference>
<dbReference type="PROSITE" id="PS51352">
    <property type="entry name" value="THIOREDOXIN_2"/>
    <property type="match status" value="1"/>
</dbReference>
<evidence type="ECO:0000259" key="1">
    <source>
        <dbReference type="PROSITE" id="PS51352"/>
    </source>
</evidence>
<dbReference type="SUPFAM" id="SSF52833">
    <property type="entry name" value="Thioredoxin-like"/>
    <property type="match status" value="1"/>
</dbReference>
<name>Q6MJ38_BDEBA</name>
<dbReference type="PANTHER" id="PTHR42852:SF13">
    <property type="entry name" value="PROTEIN DIPZ"/>
    <property type="match status" value="1"/>
</dbReference>
<dbReference type="STRING" id="264462.Bd2948"/>